<dbReference type="InterPro" id="IPR018392">
    <property type="entry name" value="LysM"/>
</dbReference>
<comment type="similarity">
    <text evidence="1">Belongs to the transglycosylase family. Rpf subfamily.</text>
</comment>
<sequence>MSMPYNGRHRAPSTPNRPARVALGLAATGAVVAAPIAVANPAQAATGRTWDRLANCESGGNWGINTGNGYYGGVQFSSGTWKAFGGRKYAGNAHKASRLEQIRIAEKVLDEQGWGAWPACSRKLGLDGSDKRGDAEPSRSHARKALKKKKAKHSTTKKSSSHTARKKAKKAATHKAARYTVRSGDTLSRIAARKHVRGGWKAVYKANRSHLSSPNRIYVGQKARAAPLTDRTTCTTCTTVSPEPGRRRRRPGSVVSGRGRLPGGRRRAGE</sequence>
<feature type="region of interest" description="Disordered" evidence="3">
    <location>
        <begin position="126"/>
        <end position="180"/>
    </location>
</feature>
<feature type="region of interest" description="Disordered" evidence="3">
    <location>
        <begin position="234"/>
        <end position="270"/>
    </location>
</feature>
<name>A0ABQ6JI54_9ACTN</name>
<evidence type="ECO:0000259" key="5">
    <source>
        <dbReference type="PROSITE" id="PS51782"/>
    </source>
</evidence>
<dbReference type="InterPro" id="IPR036779">
    <property type="entry name" value="LysM_dom_sf"/>
</dbReference>
<dbReference type="SUPFAM" id="SSF54106">
    <property type="entry name" value="LysM domain"/>
    <property type="match status" value="1"/>
</dbReference>
<dbReference type="CDD" id="cd00118">
    <property type="entry name" value="LysM"/>
    <property type="match status" value="1"/>
</dbReference>
<dbReference type="Gene3D" id="3.10.350.10">
    <property type="entry name" value="LysM domain"/>
    <property type="match status" value="1"/>
</dbReference>
<evidence type="ECO:0000256" key="3">
    <source>
        <dbReference type="SAM" id="MobiDB-lite"/>
    </source>
</evidence>
<feature type="signal peptide" evidence="4">
    <location>
        <begin position="1"/>
        <end position="44"/>
    </location>
</feature>
<accession>A0ABQ6JI54</accession>
<keyword evidence="2" id="KW-0378">Hydrolase</keyword>
<evidence type="ECO:0000313" key="6">
    <source>
        <dbReference type="EMBL" id="GMA86451.1"/>
    </source>
</evidence>
<protein>
    <submittedName>
        <fullName evidence="6">Transglycosylase</fullName>
    </submittedName>
</protein>
<feature type="chain" id="PRO_5045357775" evidence="4">
    <location>
        <begin position="45"/>
        <end position="270"/>
    </location>
</feature>
<reference evidence="7" key="1">
    <citation type="journal article" date="2019" name="Int. J. Syst. Evol. Microbiol.">
        <title>The Global Catalogue of Microorganisms (GCM) 10K type strain sequencing project: providing services to taxonomists for standard genome sequencing and annotation.</title>
        <authorList>
            <consortium name="The Broad Institute Genomics Platform"/>
            <consortium name="The Broad Institute Genome Sequencing Center for Infectious Disease"/>
            <person name="Wu L."/>
            <person name="Ma J."/>
        </authorList>
    </citation>
    <scope>NUCLEOTIDE SEQUENCE [LARGE SCALE GENOMIC DNA]</scope>
    <source>
        <strain evidence="7">NBRC 108730</strain>
    </source>
</reference>
<dbReference type="CDD" id="cd13925">
    <property type="entry name" value="RPF"/>
    <property type="match status" value="1"/>
</dbReference>
<dbReference type="PANTHER" id="PTHR34700">
    <property type="entry name" value="POTASSIUM BINDING PROTEIN KBP"/>
    <property type="match status" value="1"/>
</dbReference>
<feature type="compositionally biased region" description="Basic residues" evidence="3">
    <location>
        <begin position="140"/>
        <end position="177"/>
    </location>
</feature>
<dbReference type="PANTHER" id="PTHR34700:SF4">
    <property type="entry name" value="PHAGE-LIKE ELEMENT PBSX PROTEIN XKDP"/>
    <property type="match status" value="1"/>
</dbReference>
<dbReference type="Gene3D" id="1.10.530.10">
    <property type="match status" value="1"/>
</dbReference>
<dbReference type="InterPro" id="IPR010618">
    <property type="entry name" value="RPF"/>
</dbReference>
<keyword evidence="4" id="KW-0732">Signal</keyword>
<feature type="domain" description="LysM" evidence="5">
    <location>
        <begin position="177"/>
        <end position="225"/>
    </location>
</feature>
<feature type="compositionally biased region" description="Low complexity" evidence="3">
    <location>
        <begin position="234"/>
        <end position="243"/>
    </location>
</feature>
<dbReference type="SUPFAM" id="SSF53955">
    <property type="entry name" value="Lysozyme-like"/>
    <property type="match status" value="1"/>
</dbReference>
<dbReference type="PROSITE" id="PS51782">
    <property type="entry name" value="LYSM"/>
    <property type="match status" value="1"/>
</dbReference>
<gene>
    <name evidence="6" type="ORF">GCM10025868_17010</name>
</gene>
<organism evidence="6 7">
    <name type="scientific">Angustibacter aerolatus</name>
    <dbReference type="NCBI Taxonomy" id="1162965"/>
    <lineage>
        <taxon>Bacteria</taxon>
        <taxon>Bacillati</taxon>
        <taxon>Actinomycetota</taxon>
        <taxon>Actinomycetes</taxon>
        <taxon>Kineosporiales</taxon>
        <taxon>Kineosporiaceae</taxon>
    </lineage>
</organism>
<dbReference type="EMBL" id="BSUZ01000001">
    <property type="protein sequence ID" value="GMA86451.1"/>
    <property type="molecule type" value="Genomic_DNA"/>
</dbReference>
<evidence type="ECO:0000256" key="4">
    <source>
        <dbReference type="SAM" id="SignalP"/>
    </source>
</evidence>
<evidence type="ECO:0000313" key="7">
    <source>
        <dbReference type="Proteomes" id="UP001157017"/>
    </source>
</evidence>
<proteinExistence type="inferred from homology"/>
<dbReference type="SMART" id="SM00257">
    <property type="entry name" value="LysM"/>
    <property type="match status" value="1"/>
</dbReference>
<dbReference type="Proteomes" id="UP001157017">
    <property type="component" value="Unassembled WGS sequence"/>
</dbReference>
<dbReference type="Pfam" id="PF06737">
    <property type="entry name" value="Transglycosylas"/>
    <property type="match status" value="1"/>
</dbReference>
<dbReference type="InterPro" id="IPR052196">
    <property type="entry name" value="Bact_Kbp"/>
</dbReference>
<dbReference type="InterPro" id="IPR023346">
    <property type="entry name" value="Lysozyme-like_dom_sf"/>
</dbReference>
<keyword evidence="7" id="KW-1185">Reference proteome</keyword>
<evidence type="ECO:0000256" key="2">
    <source>
        <dbReference type="ARBA" id="ARBA00022801"/>
    </source>
</evidence>
<comment type="caution">
    <text evidence="6">The sequence shown here is derived from an EMBL/GenBank/DDBJ whole genome shotgun (WGS) entry which is preliminary data.</text>
</comment>
<feature type="compositionally biased region" description="Basic and acidic residues" evidence="3">
    <location>
        <begin position="126"/>
        <end position="139"/>
    </location>
</feature>
<evidence type="ECO:0000256" key="1">
    <source>
        <dbReference type="ARBA" id="ARBA00010830"/>
    </source>
</evidence>
<dbReference type="Pfam" id="PF01476">
    <property type="entry name" value="LysM"/>
    <property type="match status" value="1"/>
</dbReference>